<dbReference type="InterPro" id="IPR023393">
    <property type="entry name" value="START-like_dom_sf"/>
</dbReference>
<dbReference type="Proteomes" id="UP001642482">
    <property type="component" value="Unassembled WGS sequence"/>
</dbReference>
<comment type="caution">
    <text evidence="1">The sequence shown here is derived from an EMBL/GenBank/DDBJ whole genome shotgun (WGS) entry which is preliminary data.</text>
</comment>
<reference evidence="1 2" key="1">
    <citation type="submission" date="2024-01" db="EMBL/GenBank/DDBJ databases">
        <authorList>
            <person name="Allen C."/>
            <person name="Tagirdzhanova G."/>
        </authorList>
    </citation>
    <scope>NUCLEOTIDE SEQUENCE [LARGE SCALE GENOMIC DNA]</scope>
</reference>
<evidence type="ECO:0000313" key="2">
    <source>
        <dbReference type="Proteomes" id="UP001642482"/>
    </source>
</evidence>
<protein>
    <recommendedName>
        <fullName evidence="3">Polyketide cyclase</fullName>
    </recommendedName>
</protein>
<evidence type="ECO:0000313" key="1">
    <source>
        <dbReference type="EMBL" id="CAK7238555.1"/>
    </source>
</evidence>
<keyword evidence="2" id="KW-1185">Reference proteome</keyword>
<dbReference type="Gene3D" id="3.30.530.20">
    <property type="match status" value="1"/>
</dbReference>
<dbReference type="SUPFAM" id="SSF55961">
    <property type="entry name" value="Bet v1-like"/>
    <property type="match status" value="1"/>
</dbReference>
<organism evidence="1 2">
    <name type="scientific">Sporothrix eucalyptigena</name>
    <dbReference type="NCBI Taxonomy" id="1812306"/>
    <lineage>
        <taxon>Eukaryota</taxon>
        <taxon>Fungi</taxon>
        <taxon>Dikarya</taxon>
        <taxon>Ascomycota</taxon>
        <taxon>Pezizomycotina</taxon>
        <taxon>Sordariomycetes</taxon>
        <taxon>Sordariomycetidae</taxon>
        <taxon>Ophiostomatales</taxon>
        <taxon>Ophiostomataceae</taxon>
        <taxon>Sporothrix</taxon>
    </lineage>
</organism>
<name>A0ABP0D2B6_9PEZI</name>
<proteinExistence type="predicted"/>
<sequence length="186" mass="20621">MANPTAAAILWPEKFLPGSTDNYVSNEVVVADLDFDDVWPYLADCSHWEAYYDNIGQITPPPTGTFFTPEAVGSHFNFATFGFPPLEIILEELVPPTATTPGRMAWRAWLPGATGDDHIEVYHAWIVENAPWSSPSKKVVRVLTQESQIGVPAKNLATTVPSPMLLGHQKWLDGLIAYAKEKKEKK</sequence>
<evidence type="ECO:0008006" key="3">
    <source>
        <dbReference type="Google" id="ProtNLM"/>
    </source>
</evidence>
<accession>A0ABP0D2B6</accession>
<dbReference type="EMBL" id="CAWUHD010000276">
    <property type="protein sequence ID" value="CAK7238555.1"/>
    <property type="molecule type" value="Genomic_DNA"/>
</dbReference>
<gene>
    <name evidence="1" type="ORF">SEUCBS140593_010807</name>
</gene>